<dbReference type="Pfam" id="PF01323">
    <property type="entry name" value="DSBA"/>
    <property type="match status" value="1"/>
</dbReference>
<dbReference type="GO" id="GO:0004672">
    <property type="term" value="F:protein kinase activity"/>
    <property type="evidence" value="ECO:0007669"/>
    <property type="project" value="InterPro"/>
</dbReference>
<dbReference type="PROSITE" id="PS50877">
    <property type="entry name" value="GOLOCO"/>
    <property type="match status" value="1"/>
</dbReference>
<keyword evidence="12" id="KW-1133">Transmembrane helix</keyword>
<feature type="domain" description="Protein kinase" evidence="13">
    <location>
        <begin position="674"/>
        <end position="932"/>
    </location>
</feature>
<evidence type="ECO:0000256" key="10">
    <source>
        <dbReference type="ARBA" id="ARBA00083519"/>
    </source>
</evidence>
<evidence type="ECO:0000256" key="3">
    <source>
        <dbReference type="ARBA" id="ARBA00022468"/>
    </source>
</evidence>
<proteinExistence type="inferred from homology"/>
<gene>
    <name evidence="15" type="ORF">MMEN_LOCUS19479</name>
</gene>
<name>A0A8S4BN43_9TELE</name>
<comment type="similarity">
    <text evidence="1">Belongs to the GST superfamily. Kappa family.</text>
</comment>
<dbReference type="Pfam" id="PF07714">
    <property type="entry name" value="PK_Tyr_Ser-Thr"/>
    <property type="match status" value="1"/>
</dbReference>
<dbReference type="OrthoDB" id="4062651at2759"/>
<dbReference type="CDD" id="cd03021">
    <property type="entry name" value="DsbA_GSTK"/>
    <property type="match status" value="1"/>
</dbReference>
<evidence type="ECO:0000256" key="8">
    <source>
        <dbReference type="ARBA" id="ARBA00081396"/>
    </source>
</evidence>
<dbReference type="SMART" id="SM00390">
    <property type="entry name" value="GoLoco"/>
    <property type="match status" value="1"/>
</dbReference>
<dbReference type="EC" id="2.5.1.18" evidence="2"/>
<dbReference type="GO" id="GO:0051056">
    <property type="term" value="P:regulation of small GTPase mediated signal transduction"/>
    <property type="evidence" value="ECO:0007669"/>
    <property type="project" value="InterPro"/>
</dbReference>
<dbReference type="PROSITE" id="PS50085">
    <property type="entry name" value="RAPGAP"/>
    <property type="match status" value="1"/>
</dbReference>
<protein>
    <recommendedName>
        <fullName evidence="6">Glutathione S-transferase kappa 1</fullName>
        <ecNumber evidence="2">2.5.1.18</ecNumber>
    </recommendedName>
    <alternativeName>
        <fullName evidence="9">GST 13-13</fullName>
    </alternativeName>
    <alternativeName>
        <fullName evidence="10">GST class-kappa</fullName>
    </alternativeName>
    <alternativeName>
        <fullName evidence="7">GSTK1-1</fullName>
    </alternativeName>
    <alternativeName>
        <fullName evidence="8">Glutathione S-transferase subunit 13</fullName>
    </alternativeName>
</protein>
<evidence type="ECO:0000313" key="15">
    <source>
        <dbReference type="EMBL" id="CAG6015145.1"/>
    </source>
</evidence>
<evidence type="ECO:0000256" key="4">
    <source>
        <dbReference type="ARBA" id="ARBA00022679"/>
    </source>
</evidence>
<feature type="region of interest" description="Disordered" evidence="11">
    <location>
        <begin position="630"/>
        <end position="651"/>
    </location>
</feature>
<keyword evidence="4" id="KW-0808">Transferase</keyword>
<dbReference type="Pfam" id="PF02188">
    <property type="entry name" value="GoLoco"/>
    <property type="match status" value="1"/>
</dbReference>
<dbReference type="PRINTS" id="PR00109">
    <property type="entry name" value="TYRKINASE"/>
</dbReference>
<dbReference type="GO" id="GO:0005524">
    <property type="term" value="F:ATP binding"/>
    <property type="evidence" value="ECO:0007669"/>
    <property type="project" value="InterPro"/>
</dbReference>
<dbReference type="SUPFAM" id="SSF56112">
    <property type="entry name" value="Protein kinase-like (PK-like)"/>
    <property type="match status" value="1"/>
</dbReference>
<dbReference type="PANTHER" id="PTHR15711">
    <property type="entry name" value="RAP GTPASE-ACTIVATING PROTEIN"/>
    <property type="match status" value="1"/>
</dbReference>
<dbReference type="InterPro" id="IPR011009">
    <property type="entry name" value="Kinase-like_dom_sf"/>
</dbReference>
<dbReference type="InterPro" id="IPR001853">
    <property type="entry name" value="DSBA-like_thioredoxin_dom"/>
</dbReference>
<comment type="caution">
    <text evidence="15">The sequence shown here is derived from an EMBL/GenBank/DDBJ whole genome shotgun (WGS) entry which is preliminary data.</text>
</comment>
<feature type="transmembrane region" description="Helical" evidence="12">
    <location>
        <begin position="544"/>
        <end position="567"/>
    </location>
</feature>
<dbReference type="PANTHER" id="PTHR15711:SF1">
    <property type="entry name" value="RAP1 GTPASE-ACTIVATING PROTEIN 1-LIKE"/>
    <property type="match status" value="1"/>
</dbReference>
<keyword evidence="3" id="KW-0343">GTPase activation</keyword>
<dbReference type="Gene3D" id="3.40.30.10">
    <property type="entry name" value="Glutaredoxin"/>
    <property type="match status" value="1"/>
</dbReference>
<dbReference type="GO" id="GO:0004364">
    <property type="term" value="F:glutathione transferase activity"/>
    <property type="evidence" value="ECO:0007669"/>
    <property type="project" value="UniProtKB-EC"/>
</dbReference>
<evidence type="ECO:0000256" key="5">
    <source>
        <dbReference type="ARBA" id="ARBA00047960"/>
    </source>
</evidence>
<dbReference type="SUPFAM" id="SSF111347">
    <property type="entry name" value="Rap/Ran-GAP"/>
    <property type="match status" value="1"/>
</dbReference>
<dbReference type="EMBL" id="CAJRST010038888">
    <property type="protein sequence ID" value="CAG6015145.1"/>
    <property type="molecule type" value="Genomic_DNA"/>
</dbReference>
<dbReference type="SUPFAM" id="SSF52833">
    <property type="entry name" value="Thioredoxin-like"/>
    <property type="match status" value="1"/>
</dbReference>
<evidence type="ECO:0000256" key="7">
    <source>
        <dbReference type="ARBA" id="ARBA00080274"/>
    </source>
</evidence>
<dbReference type="GO" id="GO:0006749">
    <property type="term" value="P:glutathione metabolic process"/>
    <property type="evidence" value="ECO:0007669"/>
    <property type="project" value="InterPro"/>
</dbReference>
<evidence type="ECO:0000256" key="1">
    <source>
        <dbReference type="ARBA" id="ARBA00006494"/>
    </source>
</evidence>
<dbReference type="PROSITE" id="PS50011">
    <property type="entry name" value="PROTEIN_KINASE_DOM"/>
    <property type="match status" value="1"/>
</dbReference>
<evidence type="ECO:0000313" key="16">
    <source>
        <dbReference type="Proteomes" id="UP000677803"/>
    </source>
</evidence>
<reference evidence="15" key="1">
    <citation type="submission" date="2021-05" db="EMBL/GenBank/DDBJ databases">
        <authorList>
            <person name="Tigano A."/>
        </authorList>
    </citation>
    <scope>NUCLEOTIDE SEQUENCE</scope>
</reference>
<evidence type="ECO:0000256" key="6">
    <source>
        <dbReference type="ARBA" id="ARBA00073833"/>
    </source>
</evidence>
<dbReference type="Proteomes" id="UP000677803">
    <property type="component" value="Unassembled WGS sequence"/>
</dbReference>
<evidence type="ECO:0000259" key="14">
    <source>
        <dbReference type="PROSITE" id="PS50085"/>
    </source>
</evidence>
<keyword evidence="12" id="KW-0472">Membrane</keyword>
<dbReference type="AlphaFoldDB" id="A0A8S4BN43"/>
<accession>A0A8S4BN43</accession>
<sequence length="969" mass="109300">MEREKRNDMSFSRKRSFTFGAYGGVDKFTCGDETRPDVVEENILDILDSPTGDSKRFVSSSSNQRDTELFEIIEKLQGSRIDEQRCEFPLPLKLTEADILSNNEESEEFNEFLSILGDTVQLQGFKGFRGGLDVCHGQTGNEAVFTSFHGREIMFHVATKLPFTEGDPQQLQRKRHIGNDIVALVYQEGKTPFLCDVIKSHFLHCFLVVRKIQREEDAGGAAYKHSQLREFLLTKMINAEISCYKAEQFSRLELRTRSSLLESLQTELLNRSQCMVGDPSLAAVPTTEGVRGGSEGSGGFIENFKGWQKKSFKQRRTADLTMTSRKVVELFYDVVSPYSWLGFEVMCRYRKVWDIELKLRPAFLGGVMQGAGNKPPGLVPNKFLYMISDLNNLSKYFDVPLQPPSDPFEVMFKKGSLNAMRFVTAVKEKEKDGDKQVEQVSRELWRRIWNEDKDITEPASLTEVAAKKAGLSDSEIEEALKLSNSKEIKDKLKNATQDALNYGAFGFPMVVCHVHGKTEMFFGSDRFELMAHCIEIRVYEQEVIVVPVLLLASFVVTLVFILLLRFCPERVDRIRPQSFKPSSRRVLHGIDAPPGINVLEHESIALDVPSSYSTFQPPNAYLTKTLSTTVTQPSFTPSPPPQPEAHKPSFTPIVQPRELPRQRLPESFNLVSPLPAAFTLRSDSSVSLYRARMENRNVVLRVLNDSADATERHSFLGFASFLAQLGPHPFLPELLGVVSLRAPLVTVVEELENRDLLSYLWRCRQDNVDPPCEMTERRIFTMAKQVTSALEFLHSKDLLHGNIRARSVLVSGQFTAKLWGLHGVYARKNKVAGQRDDPSMKKWQAPELLVKRPASQSSDIWSFGVLLYEMATLGDAPFAEISVNELLQFHQRGKSLKKPPNCSTALHALIKSCCQWKDQDRPSMAEVSRKLVSAEKNASDKVLKASGPVSVEQYLKEAGYGETNSYTVL</sequence>
<dbReference type="InterPro" id="IPR000719">
    <property type="entry name" value="Prot_kinase_dom"/>
</dbReference>
<dbReference type="InterPro" id="IPR036249">
    <property type="entry name" value="Thioredoxin-like_sf"/>
</dbReference>
<feature type="domain" description="Rap-GAP" evidence="14">
    <location>
        <begin position="70"/>
        <end position="264"/>
    </location>
</feature>
<dbReference type="Gene3D" id="1.10.510.10">
    <property type="entry name" value="Transferase(Phosphotransferase) domain 1"/>
    <property type="match status" value="1"/>
</dbReference>
<dbReference type="FunFam" id="3.40.30.10:FF:000096">
    <property type="entry name" value="Glutathione S-transferase kappa"/>
    <property type="match status" value="1"/>
</dbReference>
<organism evidence="15 16">
    <name type="scientific">Menidia menidia</name>
    <name type="common">Atlantic silverside</name>
    <dbReference type="NCBI Taxonomy" id="238744"/>
    <lineage>
        <taxon>Eukaryota</taxon>
        <taxon>Metazoa</taxon>
        <taxon>Chordata</taxon>
        <taxon>Craniata</taxon>
        <taxon>Vertebrata</taxon>
        <taxon>Euteleostomi</taxon>
        <taxon>Actinopterygii</taxon>
        <taxon>Neopterygii</taxon>
        <taxon>Teleostei</taxon>
        <taxon>Neoteleostei</taxon>
        <taxon>Acanthomorphata</taxon>
        <taxon>Ovalentaria</taxon>
        <taxon>Atherinomorphae</taxon>
        <taxon>Atheriniformes</taxon>
        <taxon>Atherinopsidae</taxon>
        <taxon>Menidiinae</taxon>
        <taxon>Menidia</taxon>
    </lineage>
</organism>
<evidence type="ECO:0000256" key="12">
    <source>
        <dbReference type="SAM" id="Phobius"/>
    </source>
</evidence>
<dbReference type="GO" id="GO:0005096">
    <property type="term" value="F:GTPase activator activity"/>
    <property type="evidence" value="ECO:0007669"/>
    <property type="project" value="UniProtKB-KW"/>
</dbReference>
<dbReference type="InterPro" id="IPR003109">
    <property type="entry name" value="GoLoco_motif"/>
</dbReference>
<comment type="catalytic activity">
    <reaction evidence="5">
        <text>RX + glutathione = an S-substituted glutathione + a halide anion + H(+)</text>
        <dbReference type="Rhea" id="RHEA:16437"/>
        <dbReference type="ChEBI" id="CHEBI:15378"/>
        <dbReference type="ChEBI" id="CHEBI:16042"/>
        <dbReference type="ChEBI" id="CHEBI:17792"/>
        <dbReference type="ChEBI" id="CHEBI:57925"/>
        <dbReference type="ChEBI" id="CHEBI:90779"/>
        <dbReference type="EC" id="2.5.1.18"/>
    </reaction>
</comment>
<evidence type="ECO:0000256" key="9">
    <source>
        <dbReference type="ARBA" id="ARBA00082109"/>
    </source>
</evidence>
<dbReference type="InterPro" id="IPR050989">
    <property type="entry name" value="Rap1_Ran_GAP"/>
</dbReference>
<dbReference type="InterPro" id="IPR000331">
    <property type="entry name" value="Rap/Ran_GAP_dom"/>
</dbReference>
<dbReference type="Pfam" id="PF02145">
    <property type="entry name" value="Rap_GAP"/>
    <property type="match status" value="1"/>
</dbReference>
<evidence type="ECO:0000256" key="2">
    <source>
        <dbReference type="ARBA" id="ARBA00012452"/>
    </source>
</evidence>
<evidence type="ECO:0000259" key="13">
    <source>
        <dbReference type="PROSITE" id="PS50011"/>
    </source>
</evidence>
<keyword evidence="12" id="KW-0812">Transmembrane</keyword>
<dbReference type="GO" id="GO:0004602">
    <property type="term" value="F:glutathione peroxidase activity"/>
    <property type="evidence" value="ECO:0007669"/>
    <property type="project" value="InterPro"/>
</dbReference>
<keyword evidence="16" id="KW-1185">Reference proteome</keyword>
<dbReference type="InterPro" id="IPR044088">
    <property type="entry name" value="GSTK"/>
</dbReference>
<evidence type="ECO:0000256" key="11">
    <source>
        <dbReference type="SAM" id="MobiDB-lite"/>
    </source>
</evidence>
<dbReference type="Gene3D" id="3.40.50.11210">
    <property type="entry name" value="Rap/Ran-GAP"/>
    <property type="match status" value="1"/>
</dbReference>
<dbReference type="InterPro" id="IPR035974">
    <property type="entry name" value="Rap/Ran-GAP_sf"/>
</dbReference>
<dbReference type="GO" id="GO:0005737">
    <property type="term" value="C:cytoplasm"/>
    <property type="evidence" value="ECO:0007669"/>
    <property type="project" value="TreeGrafter"/>
</dbReference>
<dbReference type="InterPro" id="IPR001245">
    <property type="entry name" value="Ser-Thr/Tyr_kinase_cat_dom"/>
</dbReference>